<dbReference type="PANTHER" id="PTHR11647">
    <property type="entry name" value="HYDRANTOINASE/DIHYDROPYRIMIDINASE FAMILY MEMBER"/>
    <property type="match status" value="1"/>
</dbReference>
<dbReference type="PANTHER" id="PTHR11647:SF1">
    <property type="entry name" value="COLLAPSIN RESPONSE MEDIATOR PROTEIN"/>
    <property type="match status" value="1"/>
</dbReference>
<dbReference type="SUPFAM" id="SSF51556">
    <property type="entry name" value="Metallo-dependent hydrolases"/>
    <property type="match status" value="1"/>
</dbReference>
<accession>A0ABN2NXU8</accession>
<comment type="caution">
    <text evidence="3">The sequence shown here is derived from an EMBL/GenBank/DDBJ whole genome shotgun (WGS) entry which is preliminary data.</text>
</comment>
<evidence type="ECO:0000313" key="4">
    <source>
        <dbReference type="Proteomes" id="UP001501303"/>
    </source>
</evidence>
<dbReference type="RefSeq" id="WP_344259425.1">
    <property type="nucleotide sequence ID" value="NZ_BAAAMJ010000010.1"/>
</dbReference>
<dbReference type="Gene3D" id="3.20.20.140">
    <property type="entry name" value="Metal-dependent hydrolases"/>
    <property type="match status" value="1"/>
</dbReference>
<dbReference type="Pfam" id="PF07969">
    <property type="entry name" value="Amidohydro_3"/>
    <property type="match status" value="1"/>
</dbReference>
<dbReference type="CDD" id="cd01297">
    <property type="entry name" value="D-aminoacylase"/>
    <property type="match status" value="1"/>
</dbReference>
<name>A0ABN2NXU8_9ACTN</name>
<evidence type="ECO:0000259" key="2">
    <source>
        <dbReference type="Pfam" id="PF07969"/>
    </source>
</evidence>
<dbReference type="InterPro" id="IPR011059">
    <property type="entry name" value="Metal-dep_hydrolase_composite"/>
</dbReference>
<keyword evidence="4" id="KW-1185">Reference proteome</keyword>
<feature type="domain" description="Amidohydrolase 3" evidence="2">
    <location>
        <begin position="45"/>
        <end position="508"/>
    </location>
</feature>
<evidence type="ECO:0000256" key="1">
    <source>
        <dbReference type="SAM" id="MobiDB-lite"/>
    </source>
</evidence>
<proteinExistence type="predicted"/>
<feature type="region of interest" description="Disordered" evidence="1">
    <location>
        <begin position="516"/>
        <end position="543"/>
    </location>
</feature>
<reference evidence="3 4" key="1">
    <citation type="journal article" date="2019" name="Int. J. Syst. Evol. Microbiol.">
        <title>The Global Catalogue of Microorganisms (GCM) 10K type strain sequencing project: providing services to taxonomists for standard genome sequencing and annotation.</title>
        <authorList>
            <consortium name="The Broad Institute Genomics Platform"/>
            <consortium name="The Broad Institute Genome Sequencing Center for Infectious Disease"/>
            <person name="Wu L."/>
            <person name="Ma J."/>
        </authorList>
    </citation>
    <scope>NUCLEOTIDE SEQUENCE [LARGE SCALE GENOMIC DNA]</scope>
    <source>
        <strain evidence="3 4">JCM 13581</strain>
    </source>
</reference>
<gene>
    <name evidence="3" type="ORF">GCM10009716_11700</name>
</gene>
<dbReference type="SUPFAM" id="SSF51338">
    <property type="entry name" value="Composite domain of metallo-dependent hydrolases"/>
    <property type="match status" value="1"/>
</dbReference>
<organism evidence="3 4">
    <name type="scientific">Streptomyces sodiiphilus</name>
    <dbReference type="NCBI Taxonomy" id="226217"/>
    <lineage>
        <taxon>Bacteria</taxon>
        <taxon>Bacillati</taxon>
        <taxon>Actinomycetota</taxon>
        <taxon>Actinomycetes</taxon>
        <taxon>Kitasatosporales</taxon>
        <taxon>Streptomycetaceae</taxon>
        <taxon>Streptomyces</taxon>
    </lineage>
</organism>
<protein>
    <submittedName>
        <fullName evidence="3">D-aminoacylase</fullName>
    </submittedName>
</protein>
<dbReference type="Gene3D" id="3.30.1490.130">
    <property type="entry name" value="D-aminoacylase. Domain 3"/>
    <property type="match status" value="1"/>
</dbReference>
<dbReference type="InterPro" id="IPR023100">
    <property type="entry name" value="D-aminoacylase_insert_dom_sf"/>
</dbReference>
<dbReference type="InterPro" id="IPR050378">
    <property type="entry name" value="Metallo-dep_Hydrolases_sf"/>
</dbReference>
<evidence type="ECO:0000313" key="3">
    <source>
        <dbReference type="EMBL" id="GAA1903376.1"/>
    </source>
</evidence>
<dbReference type="InterPro" id="IPR032466">
    <property type="entry name" value="Metal_Hydrolase"/>
</dbReference>
<dbReference type="Gene3D" id="2.30.40.10">
    <property type="entry name" value="Urease, subunit C, domain 1"/>
    <property type="match status" value="1"/>
</dbReference>
<dbReference type="EMBL" id="BAAAMJ010000010">
    <property type="protein sequence ID" value="GAA1903376.1"/>
    <property type="molecule type" value="Genomic_DNA"/>
</dbReference>
<dbReference type="InterPro" id="IPR013108">
    <property type="entry name" value="Amidohydro_3"/>
</dbReference>
<sequence>MPADLVLRGGTVLDGTGSPGRREDVAVSGGRVLAVGRDPGIPARRVLDVSGAVVCPGFIDLHSHADFTVMANPGALTQITQGVTTLVTGNCGFSPFPVVPEHAHELIALSGFLADGLDWNWSTAGEFATAVDRLPLAVNVALQVGHGALRTAAMGTADRAPTVQELALMRDLLRQAVADGAVGLSSGLIYPPGAYAGSAELTGLAGRAAAAGLLYSTHLRDEGDRLGEAVREALDVARRTGVRLQISHLKSSGRRNWGAVEGALKAIEEARAEGLDVAADQYPYSASSTTLTSVLPGRAMDGGVAGLLARIADPEQYRRLAAELAAEEGAGFAPDRIVLADTPQGPFRAYVGRSVAQIAAELGVPAGQAVLDILWAQRGQAGIVHHSMSEDDVRRVMRHPAVAVASDGWVLGCPGRGLPHPRSLGTFARVLGRYARDERVLELPEAVRRMTSLPAARLRSRDRGVLRPGAVADLAVFDPDAVTDRATYDRPWQTATGVLHTVVAGRLVLEDGRATGEAPGRVLRGPGWSGRARPEGEAVSPPS</sequence>
<dbReference type="Proteomes" id="UP001501303">
    <property type="component" value="Unassembled WGS sequence"/>
</dbReference>